<feature type="region of interest" description="Disordered" evidence="4">
    <location>
        <begin position="148"/>
        <end position="203"/>
    </location>
</feature>
<dbReference type="Gene3D" id="3.40.50.300">
    <property type="entry name" value="P-loop containing nucleotide triphosphate hydrolases"/>
    <property type="match status" value="1"/>
</dbReference>
<dbReference type="PROSITE" id="PS00211">
    <property type="entry name" value="ABC_TRANSPORTER_1"/>
    <property type="match status" value="1"/>
</dbReference>
<gene>
    <name evidence="6" type="ORF">IAA98_10880</name>
</gene>
<sequence>EPLRLHRASSPSARIARARELLEMVGIDPDLHEHYPRQLSGGQQQRVAIARSLALDPTLLVCDEPTSALDVSIQAEILALLSDLRERLSLSMLFVTHNLAVAQKLCDRIIVMADGLIVESAPTDVLFSRPSHPYTAALLAAVLPAHRDPLPPQPRPEPVHGGSLVEIAPGHWVRRDSEDTTLPATTPESGRDDLQPATPQENR</sequence>
<evidence type="ECO:0000256" key="3">
    <source>
        <dbReference type="ARBA" id="ARBA00022840"/>
    </source>
</evidence>
<dbReference type="InterPro" id="IPR003439">
    <property type="entry name" value="ABC_transporter-like_ATP-bd"/>
</dbReference>
<dbReference type="InterPro" id="IPR050319">
    <property type="entry name" value="ABC_transp_ATP-bind"/>
</dbReference>
<comment type="caution">
    <text evidence="6">The sequence shown here is derived from an EMBL/GenBank/DDBJ whole genome shotgun (WGS) entry which is preliminary data.</text>
</comment>
<dbReference type="GO" id="GO:0005524">
    <property type="term" value="F:ATP binding"/>
    <property type="evidence" value="ECO:0007669"/>
    <property type="project" value="UniProtKB-KW"/>
</dbReference>
<organism evidence="6 7">
    <name type="scientific">Candidatus Avipropionibacterium avicola</name>
    <dbReference type="NCBI Taxonomy" id="2840701"/>
    <lineage>
        <taxon>Bacteria</taxon>
        <taxon>Bacillati</taxon>
        <taxon>Actinomycetota</taxon>
        <taxon>Actinomycetes</taxon>
        <taxon>Propionibacteriales</taxon>
        <taxon>Propionibacteriaceae</taxon>
        <taxon>Propionibacteriaceae incertae sedis</taxon>
        <taxon>Candidatus Avipropionibacterium</taxon>
    </lineage>
</organism>
<accession>A0A9D1KN16</accession>
<keyword evidence="1" id="KW-0813">Transport</keyword>
<dbReference type="InterPro" id="IPR027417">
    <property type="entry name" value="P-loop_NTPase"/>
</dbReference>
<dbReference type="Pfam" id="PF00005">
    <property type="entry name" value="ABC_tran"/>
    <property type="match status" value="1"/>
</dbReference>
<proteinExistence type="predicted"/>
<dbReference type="Proteomes" id="UP000886842">
    <property type="component" value="Unassembled WGS sequence"/>
</dbReference>
<dbReference type="EMBL" id="DVLP01000320">
    <property type="protein sequence ID" value="HIT76081.1"/>
    <property type="molecule type" value="Genomic_DNA"/>
</dbReference>
<evidence type="ECO:0000259" key="5">
    <source>
        <dbReference type="Pfam" id="PF00005"/>
    </source>
</evidence>
<reference evidence="6" key="2">
    <citation type="journal article" date="2021" name="PeerJ">
        <title>Extensive microbial diversity within the chicken gut microbiome revealed by metagenomics and culture.</title>
        <authorList>
            <person name="Gilroy R."/>
            <person name="Ravi A."/>
            <person name="Getino M."/>
            <person name="Pursley I."/>
            <person name="Horton D.L."/>
            <person name="Alikhan N.F."/>
            <person name="Baker D."/>
            <person name="Gharbi K."/>
            <person name="Hall N."/>
            <person name="Watson M."/>
            <person name="Adriaenssens E.M."/>
            <person name="Foster-Nyarko E."/>
            <person name="Jarju S."/>
            <person name="Secka A."/>
            <person name="Antonio M."/>
            <person name="Oren A."/>
            <person name="Chaudhuri R.R."/>
            <person name="La Ragione R."/>
            <person name="Hildebrand F."/>
            <person name="Pallen M.J."/>
        </authorList>
    </citation>
    <scope>NUCLEOTIDE SEQUENCE</scope>
    <source>
        <strain evidence="6">ChiGjej1B1-24693</strain>
    </source>
</reference>
<dbReference type="GO" id="GO:0016887">
    <property type="term" value="F:ATP hydrolysis activity"/>
    <property type="evidence" value="ECO:0007669"/>
    <property type="project" value="InterPro"/>
</dbReference>
<feature type="domain" description="ABC transporter" evidence="5">
    <location>
        <begin position="13"/>
        <end position="67"/>
    </location>
</feature>
<feature type="non-terminal residue" evidence="6">
    <location>
        <position position="1"/>
    </location>
</feature>
<evidence type="ECO:0000256" key="4">
    <source>
        <dbReference type="SAM" id="MobiDB-lite"/>
    </source>
</evidence>
<reference evidence="6" key="1">
    <citation type="submission" date="2020-10" db="EMBL/GenBank/DDBJ databases">
        <authorList>
            <person name="Gilroy R."/>
        </authorList>
    </citation>
    <scope>NUCLEOTIDE SEQUENCE</scope>
    <source>
        <strain evidence="6">ChiGjej1B1-24693</strain>
    </source>
</reference>
<keyword evidence="3 6" id="KW-0067">ATP-binding</keyword>
<name>A0A9D1KN16_9ACTN</name>
<dbReference type="AlphaFoldDB" id="A0A9D1KN16"/>
<evidence type="ECO:0000313" key="6">
    <source>
        <dbReference type="EMBL" id="HIT76081.1"/>
    </source>
</evidence>
<dbReference type="PANTHER" id="PTHR43776">
    <property type="entry name" value="TRANSPORT ATP-BINDING PROTEIN"/>
    <property type="match status" value="1"/>
</dbReference>
<evidence type="ECO:0000256" key="1">
    <source>
        <dbReference type="ARBA" id="ARBA00022448"/>
    </source>
</evidence>
<keyword evidence="2" id="KW-0547">Nucleotide-binding</keyword>
<evidence type="ECO:0000313" key="7">
    <source>
        <dbReference type="Proteomes" id="UP000886842"/>
    </source>
</evidence>
<dbReference type="InterPro" id="IPR017871">
    <property type="entry name" value="ABC_transporter-like_CS"/>
</dbReference>
<dbReference type="SUPFAM" id="SSF52540">
    <property type="entry name" value="P-loop containing nucleoside triphosphate hydrolases"/>
    <property type="match status" value="1"/>
</dbReference>
<evidence type="ECO:0000256" key="2">
    <source>
        <dbReference type="ARBA" id="ARBA00022741"/>
    </source>
</evidence>
<protein>
    <submittedName>
        <fullName evidence="6">ABC transporter ATP-binding protein</fullName>
    </submittedName>
</protein>